<keyword evidence="1" id="KW-0812">Transmembrane</keyword>
<name>A0A2M9G5G9_9PROT</name>
<dbReference type="Proteomes" id="UP000229498">
    <property type="component" value="Unassembled WGS sequence"/>
</dbReference>
<feature type="transmembrane region" description="Helical" evidence="1">
    <location>
        <begin position="65"/>
        <end position="88"/>
    </location>
</feature>
<evidence type="ECO:0008006" key="4">
    <source>
        <dbReference type="Google" id="ProtNLM"/>
    </source>
</evidence>
<evidence type="ECO:0000256" key="1">
    <source>
        <dbReference type="SAM" id="Phobius"/>
    </source>
</evidence>
<evidence type="ECO:0000313" key="3">
    <source>
        <dbReference type="Proteomes" id="UP000229498"/>
    </source>
</evidence>
<proteinExistence type="predicted"/>
<feature type="transmembrane region" description="Helical" evidence="1">
    <location>
        <begin position="21"/>
        <end position="45"/>
    </location>
</feature>
<dbReference type="EMBL" id="PHIG01000011">
    <property type="protein sequence ID" value="PJK30951.1"/>
    <property type="molecule type" value="Genomic_DNA"/>
</dbReference>
<feature type="transmembrane region" description="Helical" evidence="1">
    <location>
        <begin position="125"/>
        <end position="142"/>
    </location>
</feature>
<dbReference type="AlphaFoldDB" id="A0A2M9G5G9"/>
<sequence>MRETIFMTDQVPALWRHVLNATIGATALFAAGLVLLPSTMQLLFLPMFYGVTVPPPELGPEAMRYAHFAFAMTGCIMLAWLMALAMVVNGPFRRGEPWAFVLVAGTIALWYVIDNICSWSMGYEANVAFNTAAVFPAALALARTWRCFFPRRAAPAAAALHESA</sequence>
<evidence type="ECO:0000313" key="2">
    <source>
        <dbReference type="EMBL" id="PJK30951.1"/>
    </source>
</evidence>
<comment type="caution">
    <text evidence="2">The sequence shown here is derived from an EMBL/GenBank/DDBJ whole genome shotgun (WGS) entry which is preliminary data.</text>
</comment>
<gene>
    <name evidence="2" type="ORF">CVT23_03550</name>
</gene>
<keyword evidence="1" id="KW-0472">Membrane</keyword>
<reference evidence="2 3" key="1">
    <citation type="submission" date="2017-11" db="EMBL/GenBank/DDBJ databases">
        <title>Draft genome sequence of Rhizobiales bacterium SY3-13.</title>
        <authorList>
            <person name="Sun C."/>
        </authorList>
    </citation>
    <scope>NUCLEOTIDE SEQUENCE [LARGE SCALE GENOMIC DNA]</scope>
    <source>
        <strain evidence="2 3">SY3-13</strain>
    </source>
</reference>
<accession>A0A2M9G5G9</accession>
<organism evidence="2 3">
    <name type="scientific">Minwuia thermotolerans</name>
    <dbReference type="NCBI Taxonomy" id="2056226"/>
    <lineage>
        <taxon>Bacteria</taxon>
        <taxon>Pseudomonadati</taxon>
        <taxon>Pseudomonadota</taxon>
        <taxon>Alphaproteobacteria</taxon>
        <taxon>Minwuiales</taxon>
        <taxon>Minwuiaceae</taxon>
        <taxon>Minwuia</taxon>
    </lineage>
</organism>
<feature type="transmembrane region" description="Helical" evidence="1">
    <location>
        <begin position="95"/>
        <end position="113"/>
    </location>
</feature>
<keyword evidence="1" id="KW-1133">Transmembrane helix</keyword>
<protein>
    <recommendedName>
        <fullName evidence="4">DUF2569 domain-containing protein</fullName>
    </recommendedName>
</protein>
<keyword evidence="3" id="KW-1185">Reference proteome</keyword>